<proteinExistence type="inferred from homology"/>
<feature type="domain" description="Ribbon-helix-helix protein CopG" evidence="5">
    <location>
        <begin position="3"/>
        <end position="41"/>
    </location>
</feature>
<dbReference type="RefSeq" id="WP_076610041.1">
    <property type="nucleotide sequence ID" value="NZ_FTNR01000012.1"/>
</dbReference>
<dbReference type="SUPFAM" id="SSF55021">
    <property type="entry name" value="ACT-like"/>
    <property type="match status" value="1"/>
</dbReference>
<dbReference type="AlphaFoldDB" id="A0A1N7GG44"/>
<dbReference type="STRING" id="308853.SAMN05421752_1126"/>
<dbReference type="GO" id="GO:0006355">
    <property type="term" value="P:regulation of DNA-templated transcription"/>
    <property type="evidence" value="ECO:0007669"/>
    <property type="project" value="InterPro"/>
</dbReference>
<evidence type="ECO:0000313" key="7">
    <source>
        <dbReference type="EMBL" id="SIS11551.1"/>
    </source>
</evidence>
<dbReference type="InterPro" id="IPR014864">
    <property type="entry name" value="TF_NikR_Ni-bd_C"/>
</dbReference>
<dbReference type="Gene3D" id="3.30.70.1150">
    <property type="entry name" value="ACT-like. Chain A, domain 2"/>
    <property type="match status" value="1"/>
</dbReference>
<dbReference type="OrthoDB" id="9459at2157"/>
<evidence type="ECO:0000259" key="6">
    <source>
        <dbReference type="Pfam" id="PF08753"/>
    </source>
</evidence>
<evidence type="ECO:0000256" key="1">
    <source>
        <dbReference type="ARBA" id="ARBA00008478"/>
    </source>
</evidence>
<evidence type="ECO:0000256" key="4">
    <source>
        <dbReference type="ARBA" id="ARBA00023163"/>
    </source>
</evidence>
<dbReference type="InterPro" id="IPR045865">
    <property type="entry name" value="ACT-like_dom_sf"/>
</dbReference>
<keyword evidence="8" id="KW-1185">Reference proteome</keyword>
<dbReference type="CDD" id="cd22231">
    <property type="entry name" value="RHH_NikR_HicB-like"/>
    <property type="match status" value="1"/>
</dbReference>
<dbReference type="Pfam" id="PF08753">
    <property type="entry name" value="NikR_C"/>
    <property type="match status" value="1"/>
</dbReference>
<keyword evidence="4" id="KW-0804">Transcription</keyword>
<organism evidence="7 8">
    <name type="scientific">Natronorubrum thiooxidans</name>
    <dbReference type="NCBI Taxonomy" id="308853"/>
    <lineage>
        <taxon>Archaea</taxon>
        <taxon>Methanobacteriati</taxon>
        <taxon>Methanobacteriota</taxon>
        <taxon>Stenosarchaea group</taxon>
        <taxon>Halobacteria</taxon>
        <taxon>Halobacteriales</taxon>
        <taxon>Natrialbaceae</taxon>
        <taxon>Natronorubrum</taxon>
    </lineage>
</organism>
<comment type="similarity">
    <text evidence="1">Belongs to the transcriptional regulatory CopG/NikR family.</text>
</comment>
<evidence type="ECO:0000256" key="3">
    <source>
        <dbReference type="ARBA" id="ARBA00023125"/>
    </source>
</evidence>
<dbReference type="Gene3D" id="1.10.1220.10">
    <property type="entry name" value="Met repressor-like"/>
    <property type="match status" value="1"/>
</dbReference>
<feature type="domain" description="Transcription factor NikR nickel binding C-terminal" evidence="6">
    <location>
        <begin position="54"/>
        <end position="128"/>
    </location>
</feature>
<reference evidence="8" key="1">
    <citation type="submission" date="2017-01" db="EMBL/GenBank/DDBJ databases">
        <authorList>
            <person name="Varghese N."/>
            <person name="Submissions S."/>
        </authorList>
    </citation>
    <scope>NUCLEOTIDE SEQUENCE [LARGE SCALE GENOMIC DNA]</scope>
    <source>
        <strain evidence="8">type strain: HArc-</strain>
    </source>
</reference>
<evidence type="ECO:0000256" key="2">
    <source>
        <dbReference type="ARBA" id="ARBA00023015"/>
    </source>
</evidence>
<gene>
    <name evidence="7" type="ORF">SAMN05421752_1126</name>
</gene>
<dbReference type="Proteomes" id="UP000185936">
    <property type="component" value="Unassembled WGS sequence"/>
</dbReference>
<dbReference type="PANTHER" id="PTHR34719:SF3">
    <property type="entry name" value="NICKEL-RESPONSIVE REGULATOR-RELATED"/>
    <property type="match status" value="1"/>
</dbReference>
<dbReference type="EMBL" id="FTNR01000012">
    <property type="protein sequence ID" value="SIS11551.1"/>
    <property type="molecule type" value="Genomic_DNA"/>
</dbReference>
<name>A0A1N7GG44_9EURY</name>
<sequence>MPVVSVSMPAELIERLDSHATAHDYTGRSEVVREGARALLTEFDDDTLEGESLAGVISVFYDFGTQHVERRVTELRHEHDDHIASNDHSHVDDYCVDLFVLEAALEDISAFVGTLRAIEDVETVDYSLVPIESVGQLQDA</sequence>
<dbReference type="InterPro" id="IPR010985">
    <property type="entry name" value="Ribbon_hlx_hlx"/>
</dbReference>
<dbReference type="Pfam" id="PF01402">
    <property type="entry name" value="RHH_1"/>
    <property type="match status" value="1"/>
</dbReference>
<dbReference type="InterPro" id="IPR013321">
    <property type="entry name" value="Arc_rbn_hlx_hlx"/>
</dbReference>
<dbReference type="SUPFAM" id="SSF47598">
    <property type="entry name" value="Ribbon-helix-helix"/>
    <property type="match status" value="1"/>
</dbReference>
<evidence type="ECO:0000313" key="8">
    <source>
        <dbReference type="Proteomes" id="UP000185936"/>
    </source>
</evidence>
<evidence type="ECO:0000259" key="5">
    <source>
        <dbReference type="Pfam" id="PF01402"/>
    </source>
</evidence>
<dbReference type="InterPro" id="IPR027271">
    <property type="entry name" value="Acetolactate_synth/TF_NikR_C"/>
</dbReference>
<dbReference type="GO" id="GO:0003677">
    <property type="term" value="F:DNA binding"/>
    <property type="evidence" value="ECO:0007669"/>
    <property type="project" value="UniProtKB-KW"/>
</dbReference>
<protein>
    <submittedName>
        <fullName evidence="7">Transcriptional regulator, CopG family</fullName>
    </submittedName>
</protein>
<dbReference type="InterPro" id="IPR002145">
    <property type="entry name" value="CopG"/>
</dbReference>
<keyword evidence="2" id="KW-0805">Transcription regulation</keyword>
<keyword evidence="3" id="KW-0238">DNA-binding</keyword>
<accession>A0A1N7GG44</accession>
<dbReference type="PANTHER" id="PTHR34719">
    <property type="entry name" value="NICKEL-RESPONSIVE REGULATOR"/>
    <property type="match status" value="1"/>
</dbReference>
<dbReference type="InterPro" id="IPR050192">
    <property type="entry name" value="CopG/NikR_regulator"/>
</dbReference>